<gene>
    <name evidence="2" type="ORF">RND81_09G208200</name>
</gene>
<accession>A0AAW1INI6</accession>
<organism evidence="2 3">
    <name type="scientific">Saponaria officinalis</name>
    <name type="common">Common soapwort</name>
    <name type="synonym">Lychnis saponaria</name>
    <dbReference type="NCBI Taxonomy" id="3572"/>
    <lineage>
        <taxon>Eukaryota</taxon>
        <taxon>Viridiplantae</taxon>
        <taxon>Streptophyta</taxon>
        <taxon>Embryophyta</taxon>
        <taxon>Tracheophyta</taxon>
        <taxon>Spermatophyta</taxon>
        <taxon>Magnoliopsida</taxon>
        <taxon>eudicotyledons</taxon>
        <taxon>Gunneridae</taxon>
        <taxon>Pentapetalae</taxon>
        <taxon>Caryophyllales</taxon>
        <taxon>Caryophyllaceae</taxon>
        <taxon>Caryophylleae</taxon>
        <taxon>Saponaria</taxon>
    </lineage>
</organism>
<dbReference type="Proteomes" id="UP001443914">
    <property type="component" value="Unassembled WGS sequence"/>
</dbReference>
<evidence type="ECO:0000313" key="2">
    <source>
        <dbReference type="EMBL" id="KAK9691617.1"/>
    </source>
</evidence>
<evidence type="ECO:0000256" key="1">
    <source>
        <dbReference type="SAM" id="MobiDB-lite"/>
    </source>
</evidence>
<sequence>MEKMIEKAKEELQLLETLHPHKFNYMKLELQSFISLLHSHQLLDSLPCTSSATTQASTSMKRKRVSWRKREMEDQTKKRKQRDRVDVVLDKAHACLRKIQDFKNSTT</sequence>
<reference evidence="2" key="1">
    <citation type="submission" date="2024-03" db="EMBL/GenBank/DDBJ databases">
        <title>WGS assembly of Saponaria officinalis var. Norfolk2.</title>
        <authorList>
            <person name="Jenkins J."/>
            <person name="Shu S."/>
            <person name="Grimwood J."/>
            <person name="Barry K."/>
            <person name="Goodstein D."/>
            <person name="Schmutz J."/>
            <person name="Leebens-Mack J."/>
            <person name="Osbourn A."/>
        </authorList>
    </citation>
    <scope>NUCLEOTIDE SEQUENCE [LARGE SCALE GENOMIC DNA]</scope>
    <source>
        <strain evidence="2">JIC</strain>
    </source>
</reference>
<protein>
    <submittedName>
        <fullName evidence="2">Uncharacterized protein</fullName>
    </submittedName>
</protein>
<keyword evidence="3" id="KW-1185">Reference proteome</keyword>
<comment type="caution">
    <text evidence="2">The sequence shown here is derived from an EMBL/GenBank/DDBJ whole genome shotgun (WGS) entry which is preliminary data.</text>
</comment>
<feature type="region of interest" description="Disordered" evidence="1">
    <location>
        <begin position="51"/>
        <end position="84"/>
    </location>
</feature>
<dbReference type="AlphaFoldDB" id="A0AAW1INI6"/>
<dbReference type="EMBL" id="JBDFQZ010000009">
    <property type="protein sequence ID" value="KAK9691617.1"/>
    <property type="molecule type" value="Genomic_DNA"/>
</dbReference>
<name>A0AAW1INI6_SAPOF</name>
<evidence type="ECO:0000313" key="3">
    <source>
        <dbReference type="Proteomes" id="UP001443914"/>
    </source>
</evidence>
<proteinExistence type="predicted"/>